<feature type="transmembrane region" description="Helical" evidence="1">
    <location>
        <begin position="16"/>
        <end position="35"/>
    </location>
</feature>
<name>A0A2G9Y7U4_9BACT</name>
<dbReference type="Proteomes" id="UP000231025">
    <property type="component" value="Unassembled WGS sequence"/>
</dbReference>
<comment type="caution">
    <text evidence="2">The sequence shown here is derived from an EMBL/GenBank/DDBJ whole genome shotgun (WGS) entry which is preliminary data.</text>
</comment>
<proteinExistence type="predicted"/>
<organism evidence="2 3">
    <name type="scientific">Candidatus Roizmanbacteria bacterium CG23_combo_of_CG06-09_8_20_14_all_35_49</name>
    <dbReference type="NCBI Taxonomy" id="1974863"/>
    <lineage>
        <taxon>Bacteria</taxon>
        <taxon>Candidatus Roizmaniibacteriota</taxon>
    </lineage>
</organism>
<accession>A0A2G9Y7U4</accession>
<keyword evidence="1" id="KW-0812">Transmembrane</keyword>
<evidence type="ECO:0000313" key="3">
    <source>
        <dbReference type="Proteomes" id="UP000231025"/>
    </source>
</evidence>
<dbReference type="AlphaFoldDB" id="A0A2G9Y7U4"/>
<feature type="transmembrane region" description="Helical" evidence="1">
    <location>
        <begin position="41"/>
        <end position="62"/>
    </location>
</feature>
<dbReference type="EMBL" id="PCRE01000007">
    <property type="protein sequence ID" value="PIP15300.1"/>
    <property type="molecule type" value="Genomic_DNA"/>
</dbReference>
<sequence>MDIKLNKNQLNRLSEFVSNVGVVFFATTTTPLFSAGTMVNYYLIGIGLILSSGSVIISLFLLKK</sequence>
<protein>
    <submittedName>
        <fullName evidence="2">Uncharacterized protein</fullName>
    </submittedName>
</protein>
<keyword evidence="1" id="KW-1133">Transmembrane helix</keyword>
<keyword evidence="1" id="KW-0472">Membrane</keyword>
<reference evidence="2 3" key="1">
    <citation type="submission" date="2017-09" db="EMBL/GenBank/DDBJ databases">
        <title>Depth-based differentiation of microbial function through sediment-hosted aquifers and enrichment of novel symbionts in the deep terrestrial subsurface.</title>
        <authorList>
            <person name="Probst A.J."/>
            <person name="Ladd B."/>
            <person name="Jarett J.K."/>
            <person name="Geller-Mcgrath D.E."/>
            <person name="Sieber C.M."/>
            <person name="Emerson J.B."/>
            <person name="Anantharaman K."/>
            <person name="Thomas B.C."/>
            <person name="Malmstrom R."/>
            <person name="Stieglmeier M."/>
            <person name="Klingl A."/>
            <person name="Woyke T."/>
            <person name="Ryan C.M."/>
            <person name="Banfield J.F."/>
        </authorList>
    </citation>
    <scope>NUCLEOTIDE SEQUENCE [LARGE SCALE GENOMIC DNA]</scope>
    <source>
        <strain evidence="2">CG23_combo_of_CG06-09_8_20_14_all_35_49</strain>
    </source>
</reference>
<gene>
    <name evidence="2" type="ORF">COX47_00455</name>
</gene>
<evidence type="ECO:0000313" key="2">
    <source>
        <dbReference type="EMBL" id="PIP15300.1"/>
    </source>
</evidence>
<evidence type="ECO:0000256" key="1">
    <source>
        <dbReference type="SAM" id="Phobius"/>
    </source>
</evidence>